<dbReference type="NCBIfam" id="NF033503">
    <property type="entry name" value="LarB"/>
    <property type="match status" value="1"/>
</dbReference>
<organism evidence="2 3">
    <name type="scientific">Rubinisphaera brasiliensis (strain ATCC 49424 / DSM 5305 / JCM 21570 / IAM 15109 / NBRC 103401 / IFAM 1448)</name>
    <name type="common">Planctomyces brasiliensis</name>
    <dbReference type="NCBI Taxonomy" id="756272"/>
    <lineage>
        <taxon>Bacteria</taxon>
        <taxon>Pseudomonadati</taxon>
        <taxon>Planctomycetota</taxon>
        <taxon>Planctomycetia</taxon>
        <taxon>Planctomycetales</taxon>
        <taxon>Planctomycetaceae</taxon>
        <taxon>Rubinisphaera</taxon>
    </lineage>
</organism>
<dbReference type="GO" id="GO:0016787">
    <property type="term" value="F:hydrolase activity"/>
    <property type="evidence" value="ECO:0007669"/>
    <property type="project" value="InterPro"/>
</dbReference>
<dbReference type="InterPro" id="IPR000031">
    <property type="entry name" value="PurE_dom"/>
</dbReference>
<dbReference type="eggNOG" id="COG1691">
    <property type="taxonomic scope" value="Bacteria"/>
</dbReference>
<dbReference type="SMART" id="SM01001">
    <property type="entry name" value="AIRC"/>
    <property type="match status" value="1"/>
</dbReference>
<evidence type="ECO:0000313" key="2">
    <source>
        <dbReference type="EMBL" id="ADY58886.1"/>
    </source>
</evidence>
<reference evidence="3" key="1">
    <citation type="submission" date="2011-02" db="EMBL/GenBank/DDBJ databases">
        <title>The complete genome of Planctomyces brasiliensis DSM 5305.</title>
        <authorList>
            <person name="Lucas S."/>
            <person name="Copeland A."/>
            <person name="Lapidus A."/>
            <person name="Bruce D."/>
            <person name="Goodwin L."/>
            <person name="Pitluck S."/>
            <person name="Kyrpides N."/>
            <person name="Mavromatis K."/>
            <person name="Pagani I."/>
            <person name="Ivanova N."/>
            <person name="Ovchinnikova G."/>
            <person name="Lu M."/>
            <person name="Detter J.C."/>
            <person name="Han C."/>
            <person name="Land M."/>
            <person name="Hauser L."/>
            <person name="Markowitz V."/>
            <person name="Cheng J.-F."/>
            <person name="Hugenholtz P."/>
            <person name="Woyke T."/>
            <person name="Wu D."/>
            <person name="Tindall B."/>
            <person name="Pomrenke H.G."/>
            <person name="Brambilla E."/>
            <person name="Klenk H.-P."/>
            <person name="Eisen J.A."/>
        </authorList>
    </citation>
    <scope>NUCLEOTIDE SEQUENCE [LARGE SCALE GENOMIC DNA]</scope>
    <source>
        <strain evidence="3">ATCC 49424 / DSM 5305 / JCM 21570 / NBRC 103401 / IFAM 1448</strain>
    </source>
</reference>
<dbReference type="STRING" id="756272.Plabr_1274"/>
<accession>F0SMR7</accession>
<name>F0SMR7_RUBBR</name>
<evidence type="ECO:0000259" key="1">
    <source>
        <dbReference type="SMART" id="SM01001"/>
    </source>
</evidence>
<dbReference type="Pfam" id="PF00731">
    <property type="entry name" value="AIRC"/>
    <property type="match status" value="1"/>
</dbReference>
<feature type="domain" description="PurE" evidence="1">
    <location>
        <begin position="131"/>
        <end position="263"/>
    </location>
</feature>
<dbReference type="PANTHER" id="PTHR43064:SF1">
    <property type="entry name" value="SLL1489 PROTEIN"/>
    <property type="match status" value="1"/>
</dbReference>
<dbReference type="AlphaFoldDB" id="F0SMR7"/>
<keyword evidence="3" id="KW-1185">Reference proteome</keyword>
<gene>
    <name evidence="2" type="ordered locus">Plabr_1274</name>
</gene>
<proteinExistence type="predicted"/>
<sequence length="263" mass="27758">MSGIESNNEDAVRWRELLEQVAAGTLSPTDALREGFPNSPSTAATVEGPLDLDLDRRARCGFPEAIYGPGKSNVVIIDAFRRLHEHGDHCLATRVTPEQAAAVQAEFPDVIYNSLARTLRWMQPNAPAEQTGIAIVTAGTTDEAVAAEAAETLRWMDYEPEVMFDAGVAGPQRLLRRVERLQKAKVVIVVAGMEGALPSVVGGWVACPVIAVPTSVGYGAAFGGLAALLGMLNSCASNVCVVNIDAGFKAGFLAGLMARPVEG</sequence>
<dbReference type="RefSeq" id="WP_013627618.1">
    <property type="nucleotide sequence ID" value="NC_015174.1"/>
</dbReference>
<dbReference type="PANTHER" id="PTHR43064">
    <property type="entry name" value="PHOSPHORIBOSYLAMINOIMIDAZOLE CARBOXYLASE-RELATED"/>
    <property type="match status" value="1"/>
</dbReference>
<dbReference type="Gene3D" id="3.40.50.1970">
    <property type="match status" value="1"/>
</dbReference>
<dbReference type="OrthoDB" id="9782511at2"/>
<protein>
    <submittedName>
        <fullName evidence="2">1-(5-phosphoribosyl)-5-amino-4-imidazole-carboxylate (AIR) carboxylase</fullName>
    </submittedName>
</protein>
<dbReference type="SUPFAM" id="SSF52255">
    <property type="entry name" value="N5-CAIR mutase (phosphoribosylaminoimidazole carboxylase, PurE)"/>
    <property type="match status" value="1"/>
</dbReference>
<dbReference type="InterPro" id="IPR039476">
    <property type="entry name" value="P2CMN_synthase_LarB"/>
</dbReference>
<dbReference type="KEGG" id="pbs:Plabr_1274"/>
<dbReference type="HOGENOM" id="CLU_065705_0_0_0"/>
<dbReference type="EMBL" id="CP002546">
    <property type="protein sequence ID" value="ADY58886.1"/>
    <property type="molecule type" value="Genomic_DNA"/>
</dbReference>
<evidence type="ECO:0000313" key="3">
    <source>
        <dbReference type="Proteomes" id="UP000006860"/>
    </source>
</evidence>
<dbReference type="GO" id="GO:0006189">
    <property type="term" value="P:'de novo' IMP biosynthetic process"/>
    <property type="evidence" value="ECO:0007669"/>
    <property type="project" value="InterPro"/>
</dbReference>
<dbReference type="Proteomes" id="UP000006860">
    <property type="component" value="Chromosome"/>
</dbReference>